<organism evidence="2 3">
    <name type="scientific">Holothuria leucospilota</name>
    <name type="common">Black long sea cucumber</name>
    <name type="synonym">Mertensiothuria leucospilota</name>
    <dbReference type="NCBI Taxonomy" id="206669"/>
    <lineage>
        <taxon>Eukaryota</taxon>
        <taxon>Metazoa</taxon>
        <taxon>Echinodermata</taxon>
        <taxon>Eleutherozoa</taxon>
        <taxon>Echinozoa</taxon>
        <taxon>Holothuroidea</taxon>
        <taxon>Aspidochirotacea</taxon>
        <taxon>Aspidochirotida</taxon>
        <taxon>Holothuriidae</taxon>
        <taxon>Holothuria</taxon>
    </lineage>
</organism>
<feature type="domain" description="SUEL-type lectin" evidence="1">
    <location>
        <begin position="553"/>
        <end position="651"/>
    </location>
</feature>
<dbReference type="PANTHER" id="PTHR46780">
    <property type="entry name" value="PROTEIN EVA-1"/>
    <property type="match status" value="1"/>
</dbReference>
<dbReference type="OrthoDB" id="1100386at2759"/>
<dbReference type="AlphaFoldDB" id="A0A9Q1H384"/>
<dbReference type="Proteomes" id="UP001152320">
    <property type="component" value="Chromosome 11"/>
</dbReference>
<protein>
    <submittedName>
        <fullName evidence="2">L-rhamnose-binding lectin CSL3</fullName>
    </submittedName>
</protein>
<dbReference type="Gene3D" id="2.60.120.740">
    <property type="match status" value="5"/>
</dbReference>
<dbReference type="Pfam" id="PF02140">
    <property type="entry name" value="SUEL_Lectin"/>
    <property type="match status" value="5"/>
</dbReference>
<feature type="domain" description="SUEL-type lectin" evidence="1">
    <location>
        <begin position="31"/>
        <end position="129"/>
    </location>
</feature>
<evidence type="ECO:0000313" key="2">
    <source>
        <dbReference type="EMBL" id="KAJ8033657.1"/>
    </source>
</evidence>
<sequence length="821" mass="90111">MTVKDVTEAEISTSISGISTATTVVEVYLLLCEGETKTVVCPNNSIIEIVSASYGYNGNSTSAREECDPRAWWWQRGDDNTRCHEQRSGEILTNKCGGSSECEVFASNEVFGDPCRGLRKFLEVFYNCRAERPEIRETTMPDVVHVESPAAPGIIKTTTSLIDVSETQMRTTTSNVSSKMPWQDEHTEAHSEVVSSTPFITRNHSKTISKNTMTVKDVTEAEISTSISSISTATTDVEVYLLLCEGQTKTIVCPNNSIIEIVSASYGYNGSSTSAREECDPRAWPWERGDDNTRCHEQRSGEILANICGGSSECEVFASSEVFGDPCPGLRNFLEVFYYCRADPLSEVVSSTPAITRNHSKTISKNTVTVKDVTEAEISTSISGITTATTVVEVYLLLCEGQPKTVVCPNNSIIEIVSASYGYNGSSTSAREECDPRAWPWERGDDNTRCHEQRSGEILANICGGSSECEVFASSEVFGDPCRGLRKFLEVFYYCRADPLSEVVSSTPAITRNHSKTISKNTVTVKDVTEAEISTSISGISTATTVVEVYLLLCEGQPKTVVCPNNSIIEIVSASYGYNGSSTSAREECDPRVWWWERGDDNTRCHEQRSGEILANICGGSSECEVFASSEVFGDPCRGLRKFLEVFYYCRADPLSEVVSSTPAITRNQFKTISKSTMTVKDVTEAEISTSISGISTATTDVEVYLLLCESQTKTVVCPNNSIIEIVSASYGYNGSSTSAREECDPRAWWWEIGDDNTRCHEQRSGEILANICGGNSECEVFASSEVFGDPCRGLRKFLEVFYYCRQGWRQGILIGGQSMG</sequence>
<dbReference type="GO" id="GO:0030246">
    <property type="term" value="F:carbohydrate binding"/>
    <property type="evidence" value="ECO:0007669"/>
    <property type="project" value="InterPro"/>
</dbReference>
<reference evidence="2" key="1">
    <citation type="submission" date="2021-10" db="EMBL/GenBank/DDBJ databases">
        <title>Tropical sea cucumber genome reveals ecological adaptation and Cuvierian tubules defense mechanism.</title>
        <authorList>
            <person name="Chen T."/>
        </authorList>
    </citation>
    <scope>NUCLEOTIDE SEQUENCE</scope>
    <source>
        <strain evidence="2">Nanhai2018</strain>
        <tissue evidence="2">Muscle</tissue>
    </source>
</reference>
<keyword evidence="3" id="KW-1185">Reference proteome</keyword>
<feature type="domain" description="SUEL-type lectin" evidence="1">
    <location>
        <begin position="243"/>
        <end position="341"/>
    </location>
</feature>
<dbReference type="InterPro" id="IPR000922">
    <property type="entry name" value="Lectin_gal-bd_dom"/>
</dbReference>
<gene>
    <name evidence="2" type="ORF">HOLleu_23971</name>
</gene>
<feature type="domain" description="SUEL-type lectin" evidence="1">
    <location>
        <begin position="398"/>
        <end position="496"/>
    </location>
</feature>
<comment type="caution">
    <text evidence="2">The sequence shown here is derived from an EMBL/GenBank/DDBJ whole genome shotgun (WGS) entry which is preliminary data.</text>
</comment>
<proteinExistence type="predicted"/>
<dbReference type="EMBL" id="JAIZAY010000011">
    <property type="protein sequence ID" value="KAJ8033657.1"/>
    <property type="molecule type" value="Genomic_DNA"/>
</dbReference>
<evidence type="ECO:0000259" key="1">
    <source>
        <dbReference type="PROSITE" id="PS50228"/>
    </source>
</evidence>
<evidence type="ECO:0000313" key="3">
    <source>
        <dbReference type="Proteomes" id="UP001152320"/>
    </source>
</evidence>
<accession>A0A9Q1H384</accession>
<feature type="domain" description="SUEL-type lectin" evidence="1">
    <location>
        <begin position="708"/>
        <end position="806"/>
    </location>
</feature>
<dbReference type="InterPro" id="IPR043159">
    <property type="entry name" value="Lectin_gal-bd_sf"/>
</dbReference>
<name>A0A9Q1H384_HOLLE</name>
<dbReference type="PROSITE" id="PS50228">
    <property type="entry name" value="SUEL_LECTIN"/>
    <property type="match status" value="5"/>
</dbReference>